<accession>A0A1B2G2P7</accession>
<dbReference type="Pfam" id="PF02949">
    <property type="entry name" value="7tm_6"/>
    <property type="match status" value="1"/>
</dbReference>
<proteinExistence type="evidence at transcript level"/>
<keyword evidence="6 9" id="KW-0472">Membrane</keyword>
<evidence type="ECO:0000256" key="4">
    <source>
        <dbReference type="ARBA" id="ARBA00022725"/>
    </source>
</evidence>
<dbReference type="PANTHER" id="PTHR21137">
    <property type="entry name" value="ODORANT RECEPTOR"/>
    <property type="match status" value="1"/>
</dbReference>
<sequence>PKFWLIVGLRVLMGIFIFTIPLCAQLLYAIKIVMSDEPQIQEIASSINLALTEFLTSFNLLDLFLRRHRLQQLIDLLNCDEFTCFNNTQRNILERGVKFSRRAFLILAVGTTADVLMHMLILPALNHFETLPVKMELIFFDANDPAYFNYVCAYQILYKPTLITTFVALYSMNWSFMSCTSSQLDVLINKLENMNELVKITTVENSCDENEACEVIYKNCLLHHSAIIKFSRTFESTFNGQLSMTLIMSSCVIGTTALQIISIESPRENVTEVIWVLGFLIFVIGSLFIDCYLSQDITDKSVHIPTLIYSSPWLNLPTKMKRNLIIFIAKTQQPIVLKGSQLIPISIDTFTTIMNWSYKGFAVMNQMKK</sequence>
<feature type="transmembrane region" description="Helical" evidence="9">
    <location>
        <begin position="103"/>
        <end position="126"/>
    </location>
</feature>
<keyword evidence="5 9" id="KW-1133">Transmembrane helix</keyword>
<evidence type="ECO:0000256" key="3">
    <source>
        <dbReference type="ARBA" id="ARBA00022692"/>
    </source>
</evidence>
<evidence type="ECO:0000256" key="8">
    <source>
        <dbReference type="ARBA" id="ARBA00023224"/>
    </source>
</evidence>
<feature type="transmembrane region" description="Helical" evidence="9">
    <location>
        <begin position="242"/>
        <end position="261"/>
    </location>
</feature>
<keyword evidence="8" id="KW-0807">Transducer</keyword>
<dbReference type="GO" id="GO:0007165">
    <property type="term" value="P:signal transduction"/>
    <property type="evidence" value="ECO:0007669"/>
    <property type="project" value="UniProtKB-KW"/>
</dbReference>
<dbReference type="InterPro" id="IPR004117">
    <property type="entry name" value="7tm6_olfct_rcpt"/>
</dbReference>
<feature type="transmembrane region" description="Helical" evidence="9">
    <location>
        <begin position="46"/>
        <end position="65"/>
    </location>
</feature>
<dbReference type="AlphaFoldDB" id="A0A1B2G2P7"/>
<organism evidence="10">
    <name type="scientific">Cnaphalocrocis medinalis</name>
    <name type="common">Rice leaffolder moth</name>
    <dbReference type="NCBI Taxonomy" id="437488"/>
    <lineage>
        <taxon>Eukaryota</taxon>
        <taxon>Metazoa</taxon>
        <taxon>Ecdysozoa</taxon>
        <taxon>Arthropoda</taxon>
        <taxon>Hexapoda</taxon>
        <taxon>Insecta</taxon>
        <taxon>Pterygota</taxon>
        <taxon>Neoptera</taxon>
        <taxon>Endopterygota</taxon>
        <taxon>Lepidoptera</taxon>
        <taxon>Glossata</taxon>
        <taxon>Ditrysia</taxon>
        <taxon>Pyraloidea</taxon>
        <taxon>Crambidae</taxon>
        <taxon>Pyraustinae</taxon>
        <taxon>Cnaphalocrocis</taxon>
    </lineage>
</organism>
<evidence type="ECO:0000256" key="6">
    <source>
        <dbReference type="ARBA" id="ARBA00023136"/>
    </source>
</evidence>
<evidence type="ECO:0000256" key="1">
    <source>
        <dbReference type="ARBA" id="ARBA00004141"/>
    </source>
</evidence>
<keyword evidence="7 10" id="KW-0675">Receptor</keyword>
<keyword evidence="3 9" id="KW-0812">Transmembrane</keyword>
<evidence type="ECO:0000256" key="5">
    <source>
        <dbReference type="ARBA" id="ARBA00022989"/>
    </source>
</evidence>
<feature type="transmembrane region" description="Helical" evidence="9">
    <location>
        <begin position="12"/>
        <end position="34"/>
    </location>
</feature>
<feature type="non-terminal residue" evidence="10">
    <location>
        <position position="1"/>
    </location>
</feature>
<reference evidence="10" key="1">
    <citation type="submission" date="2016-01" db="EMBL/GenBank/DDBJ databases">
        <title>Olfactory receptor genes identified from the antennae of Cnaphalocrocis medinalis.</title>
        <authorList>
            <person name="Liu S."/>
        </authorList>
    </citation>
    <scope>NUCLEOTIDE SEQUENCE</scope>
    <source>
        <strain evidence="10">HF</strain>
    </source>
</reference>
<name>A0A1B2G2P7_CNAME</name>
<dbReference type="GO" id="GO:0005549">
    <property type="term" value="F:odorant binding"/>
    <property type="evidence" value="ECO:0007669"/>
    <property type="project" value="InterPro"/>
</dbReference>
<comment type="subcellular location">
    <subcellularLocation>
        <location evidence="1">Membrane</location>
        <topology evidence="1">Multi-pass membrane protein</topology>
    </subcellularLocation>
</comment>
<keyword evidence="4" id="KW-0552">Olfaction</keyword>
<dbReference type="GO" id="GO:0004984">
    <property type="term" value="F:olfactory receptor activity"/>
    <property type="evidence" value="ECO:0007669"/>
    <property type="project" value="InterPro"/>
</dbReference>
<evidence type="ECO:0000256" key="2">
    <source>
        <dbReference type="ARBA" id="ARBA00022606"/>
    </source>
</evidence>
<evidence type="ECO:0000313" key="10">
    <source>
        <dbReference type="EMBL" id="ANZ03159.1"/>
    </source>
</evidence>
<feature type="transmembrane region" description="Helical" evidence="9">
    <location>
        <begin position="273"/>
        <end position="293"/>
    </location>
</feature>
<protein>
    <submittedName>
        <fullName evidence="10">Olfactory receptor 46</fullName>
    </submittedName>
</protein>
<dbReference type="GO" id="GO:0005886">
    <property type="term" value="C:plasma membrane"/>
    <property type="evidence" value="ECO:0007669"/>
    <property type="project" value="TreeGrafter"/>
</dbReference>
<keyword evidence="2" id="KW-0716">Sensory transduction</keyword>
<dbReference type="PANTHER" id="PTHR21137:SF42">
    <property type="entry name" value="ODORANT RECEPTOR 83A"/>
    <property type="match status" value="1"/>
</dbReference>
<evidence type="ECO:0000256" key="9">
    <source>
        <dbReference type="SAM" id="Phobius"/>
    </source>
</evidence>
<evidence type="ECO:0000256" key="7">
    <source>
        <dbReference type="ARBA" id="ARBA00023170"/>
    </source>
</evidence>
<dbReference type="EMBL" id="KU598913">
    <property type="protein sequence ID" value="ANZ03159.1"/>
    <property type="molecule type" value="mRNA"/>
</dbReference>
<feature type="transmembrane region" description="Helical" evidence="9">
    <location>
        <begin position="146"/>
        <end position="170"/>
    </location>
</feature>